<evidence type="ECO:0000313" key="1">
    <source>
        <dbReference type="EMBL" id="CDX56889.1"/>
    </source>
</evidence>
<dbReference type="AlphaFoldDB" id="A0A0K2VYL0"/>
<evidence type="ECO:0000313" key="2">
    <source>
        <dbReference type="Proteomes" id="UP000182888"/>
    </source>
</evidence>
<accession>A0A0K2VYL0</accession>
<sequence>MDSYLLKPARLQREFKHLHGANRRARMIPRPVVIGDRYRDEPAAGRAPEIRPWLSV</sequence>
<proteinExistence type="predicted"/>
<gene>
    <name evidence="1" type="ORF">MPL1032_20774</name>
</gene>
<dbReference type="EMBL" id="CCND01000012">
    <property type="protein sequence ID" value="CDX56889.1"/>
    <property type="molecule type" value="Genomic_DNA"/>
</dbReference>
<organism evidence="1 2">
    <name type="scientific">Mesorhizobium plurifarium</name>
    <dbReference type="NCBI Taxonomy" id="69974"/>
    <lineage>
        <taxon>Bacteria</taxon>
        <taxon>Pseudomonadati</taxon>
        <taxon>Pseudomonadota</taxon>
        <taxon>Alphaproteobacteria</taxon>
        <taxon>Hyphomicrobiales</taxon>
        <taxon>Phyllobacteriaceae</taxon>
        <taxon>Mesorhizobium</taxon>
    </lineage>
</organism>
<protein>
    <submittedName>
        <fullName evidence="1">Uncharacterized protein</fullName>
    </submittedName>
</protein>
<reference evidence="2" key="1">
    <citation type="submission" date="2014-08" db="EMBL/GenBank/DDBJ databases">
        <authorList>
            <person name="Edwards T."/>
        </authorList>
    </citation>
    <scope>NUCLEOTIDE SEQUENCE [LARGE SCALE GENOMIC DNA]</scope>
</reference>
<dbReference type="Proteomes" id="UP000182888">
    <property type="component" value="Unassembled WGS sequence"/>
</dbReference>
<name>A0A0K2VYL0_MESPL</name>